<dbReference type="GO" id="GO:0003676">
    <property type="term" value="F:nucleic acid binding"/>
    <property type="evidence" value="ECO:0007669"/>
    <property type="project" value="InterPro"/>
</dbReference>
<reference evidence="2 3" key="1">
    <citation type="journal article" date="2018" name="PLoS Genet.">
        <title>Population sequencing reveals clonal diversity and ancestral inbreeding in the grapevine cultivar Chardonnay.</title>
        <authorList>
            <person name="Roach M.J."/>
            <person name="Johnson D.L."/>
            <person name="Bohlmann J."/>
            <person name="van Vuuren H.J."/>
            <person name="Jones S.J."/>
            <person name="Pretorius I.S."/>
            <person name="Schmidt S.A."/>
            <person name="Borneman A.R."/>
        </authorList>
    </citation>
    <scope>NUCLEOTIDE SEQUENCE [LARGE SCALE GENOMIC DNA]</scope>
    <source>
        <strain evidence="3">cv. Chardonnay</strain>
        <tissue evidence="2">Leaf</tissue>
    </source>
</reference>
<dbReference type="Proteomes" id="UP000288805">
    <property type="component" value="Unassembled WGS sequence"/>
</dbReference>
<dbReference type="InterPro" id="IPR036875">
    <property type="entry name" value="Znf_CCHC_sf"/>
</dbReference>
<protein>
    <submittedName>
        <fullName evidence="2">Uncharacterized protein</fullName>
    </submittedName>
</protein>
<evidence type="ECO:0000256" key="1">
    <source>
        <dbReference type="SAM" id="MobiDB-lite"/>
    </source>
</evidence>
<comment type="caution">
    <text evidence="2">The sequence shown here is derived from an EMBL/GenBank/DDBJ whole genome shotgun (WGS) entry which is preliminary data.</text>
</comment>
<organism evidence="2 3">
    <name type="scientific">Vitis vinifera</name>
    <name type="common">Grape</name>
    <dbReference type="NCBI Taxonomy" id="29760"/>
    <lineage>
        <taxon>Eukaryota</taxon>
        <taxon>Viridiplantae</taxon>
        <taxon>Streptophyta</taxon>
        <taxon>Embryophyta</taxon>
        <taxon>Tracheophyta</taxon>
        <taxon>Spermatophyta</taxon>
        <taxon>Magnoliopsida</taxon>
        <taxon>eudicotyledons</taxon>
        <taxon>Gunneridae</taxon>
        <taxon>Pentapetalae</taxon>
        <taxon>rosids</taxon>
        <taxon>Vitales</taxon>
        <taxon>Vitaceae</taxon>
        <taxon>Viteae</taxon>
        <taxon>Vitis</taxon>
    </lineage>
</organism>
<gene>
    <name evidence="2" type="ORF">CK203_055923</name>
</gene>
<dbReference type="GO" id="GO:0008270">
    <property type="term" value="F:zinc ion binding"/>
    <property type="evidence" value="ECO:0007669"/>
    <property type="project" value="InterPro"/>
</dbReference>
<accession>A0A438FTX9</accession>
<sequence length="431" mass="49012">MSGQGVRTHHWRAAERSPDRGTRCHSTRIFCIRLLTPDGRGGRFNFPGQTYPDLLIALTRRVSQPFCIVPRQSNSEDFSSEDERLGSLSLGVKKTGPTLDKASGLHPLRRTSLSLASLWEVINFVDYSLKQGAPVGHESAETPIGNVSNGVIAGDGATSQIREVHAISKTLVQAMSCVICQSFEHLVEECPILQAAREMFGMPCAICQSFEHLVEECLIIPVAREIFGDYNTYNSNCRNHPNFFWEPQPHQYMQPAQAPHQGLKLEQAIVNLTKVVEDFVAYQKSIIDQFRQENAQTDNLEYSSSGLINLNTEREKENFPSQPYQHLKGIHKGEAQKEENSMVRKVKVVMVDQPTFKPKHEEGLPEPSEKLANLFHWRRTKEMQPLLNAVEIQRHAKEEPPKLILNPLPPKMKYAYRVEDKLKQDQFFLWT</sequence>
<feature type="compositionally biased region" description="Basic and acidic residues" evidence="1">
    <location>
        <begin position="12"/>
        <end position="22"/>
    </location>
</feature>
<dbReference type="SUPFAM" id="SSF57756">
    <property type="entry name" value="Retrovirus zinc finger-like domains"/>
    <property type="match status" value="1"/>
</dbReference>
<feature type="region of interest" description="Disordered" evidence="1">
    <location>
        <begin position="1"/>
        <end position="22"/>
    </location>
</feature>
<dbReference type="AlphaFoldDB" id="A0A438FTX9"/>
<name>A0A438FTX9_VITVI</name>
<evidence type="ECO:0000313" key="3">
    <source>
        <dbReference type="Proteomes" id="UP000288805"/>
    </source>
</evidence>
<dbReference type="EMBL" id="QGNW01000741">
    <property type="protein sequence ID" value="RVW63405.1"/>
    <property type="molecule type" value="Genomic_DNA"/>
</dbReference>
<evidence type="ECO:0000313" key="2">
    <source>
        <dbReference type="EMBL" id="RVW63405.1"/>
    </source>
</evidence>
<proteinExistence type="predicted"/>